<reference evidence="1 2" key="1">
    <citation type="journal article" date="2020" name="Microbiol. Resour. Announc.">
        <title>Draft Genome Sequence of a Cladosporium Species Isolated from the Mesophotic Ascidian Didemnum maculosum.</title>
        <authorList>
            <person name="Gioti A."/>
            <person name="Siaperas R."/>
            <person name="Nikolaivits E."/>
            <person name="Le Goff G."/>
            <person name="Ouazzani J."/>
            <person name="Kotoulas G."/>
            <person name="Topakas E."/>
        </authorList>
    </citation>
    <scope>NUCLEOTIDE SEQUENCE [LARGE SCALE GENOMIC DNA]</scope>
    <source>
        <strain evidence="1 2">TM138-S3</strain>
    </source>
</reference>
<dbReference type="EMBL" id="JAAQHG020000019">
    <property type="protein sequence ID" value="KAL1585397.1"/>
    <property type="molecule type" value="Genomic_DNA"/>
</dbReference>
<evidence type="ECO:0000313" key="2">
    <source>
        <dbReference type="Proteomes" id="UP000803884"/>
    </source>
</evidence>
<accession>A0AB34KNS0</accession>
<dbReference type="GeneID" id="96007183"/>
<sequence>MSSDKTPIRIRGKRHGAKCEKWTARKVRVHVRRPANTFDSSPPTSPVGTSQHRAIKRRRVELSHLEQLPTEMIQAIFVHSGNLDLPAASTSVTSQLSGKQLQWELTCNALSSVVLHGTADKPTSAQLASATRLLNSRFMTWAFFCKWLDHERDARRLEQPESPSDEARYAQIWSALQPSTSLPPPSKVVHGPWTIDRIAFLKVFSLYPNCCATPVEGIVAELAYEGLSQAIAQHAVEVIKLLRNLGVEVDQDLLRKAVVDDGCNKQVVLYLLQWSVVKLMRWHLNRDASRSRPAVDFLDPVLWAWTEKAKAIGEPKGKWLTDILRQLSSIGLSEDTHAHELERLERDDNIYISQWQ</sequence>
<protein>
    <submittedName>
        <fullName evidence="1">Uncharacterized protein</fullName>
    </submittedName>
</protein>
<dbReference type="AlphaFoldDB" id="A0AB34KNS0"/>
<organism evidence="1 2">
    <name type="scientific">Cladosporium halotolerans</name>
    <dbReference type="NCBI Taxonomy" id="1052096"/>
    <lineage>
        <taxon>Eukaryota</taxon>
        <taxon>Fungi</taxon>
        <taxon>Dikarya</taxon>
        <taxon>Ascomycota</taxon>
        <taxon>Pezizomycotina</taxon>
        <taxon>Dothideomycetes</taxon>
        <taxon>Dothideomycetidae</taxon>
        <taxon>Cladosporiales</taxon>
        <taxon>Cladosporiaceae</taxon>
        <taxon>Cladosporium</taxon>
    </lineage>
</organism>
<proteinExistence type="predicted"/>
<name>A0AB34KNS0_9PEZI</name>
<evidence type="ECO:0000313" key="1">
    <source>
        <dbReference type="EMBL" id="KAL1585397.1"/>
    </source>
</evidence>
<dbReference type="Proteomes" id="UP000803884">
    <property type="component" value="Unassembled WGS sequence"/>
</dbReference>
<comment type="caution">
    <text evidence="1">The sequence shown here is derived from an EMBL/GenBank/DDBJ whole genome shotgun (WGS) entry which is preliminary data.</text>
</comment>
<keyword evidence="2" id="KW-1185">Reference proteome</keyword>
<dbReference type="RefSeq" id="XP_069228503.1">
    <property type="nucleotide sequence ID" value="XM_069374345.1"/>
</dbReference>
<gene>
    <name evidence="1" type="ORF">WHR41_05740</name>
</gene>